<reference evidence="6" key="1">
    <citation type="journal article" date="2019" name="bioRxiv">
        <title>The Genome of the Zebra Mussel, Dreissena polymorpha: A Resource for Invasive Species Research.</title>
        <authorList>
            <person name="McCartney M.A."/>
            <person name="Auch B."/>
            <person name="Kono T."/>
            <person name="Mallez S."/>
            <person name="Zhang Y."/>
            <person name="Obille A."/>
            <person name="Becker A."/>
            <person name="Abrahante J.E."/>
            <person name="Garbe J."/>
            <person name="Badalamenti J.P."/>
            <person name="Herman A."/>
            <person name="Mangelson H."/>
            <person name="Liachko I."/>
            <person name="Sullivan S."/>
            <person name="Sone E.D."/>
            <person name="Koren S."/>
            <person name="Silverstein K.A.T."/>
            <person name="Beckman K.B."/>
            <person name="Gohl D.M."/>
        </authorList>
    </citation>
    <scope>NUCLEOTIDE SEQUENCE</scope>
    <source>
        <strain evidence="6">Duluth1</strain>
        <tissue evidence="6">Whole animal</tissue>
    </source>
</reference>
<comment type="similarity">
    <text evidence="1">Belongs to the copine family.</text>
</comment>
<dbReference type="InterPro" id="IPR036465">
    <property type="entry name" value="vWFA_dom_sf"/>
</dbReference>
<dbReference type="GO" id="GO:0071277">
    <property type="term" value="P:cellular response to calcium ion"/>
    <property type="evidence" value="ECO:0007669"/>
    <property type="project" value="TreeGrafter"/>
</dbReference>
<feature type="domain" description="C2" evidence="5">
    <location>
        <begin position="1"/>
        <end position="102"/>
    </location>
</feature>
<evidence type="ECO:0000256" key="4">
    <source>
        <dbReference type="ARBA" id="ARBA00022837"/>
    </source>
</evidence>
<evidence type="ECO:0000256" key="3">
    <source>
        <dbReference type="ARBA" id="ARBA00022737"/>
    </source>
</evidence>
<dbReference type="GO" id="GO:0005544">
    <property type="term" value="F:calcium-dependent phospholipid binding"/>
    <property type="evidence" value="ECO:0007669"/>
    <property type="project" value="InterPro"/>
</dbReference>
<keyword evidence="7" id="KW-1185">Reference proteome</keyword>
<reference evidence="6" key="2">
    <citation type="submission" date="2020-11" db="EMBL/GenBank/DDBJ databases">
        <authorList>
            <person name="McCartney M.A."/>
            <person name="Auch B."/>
            <person name="Kono T."/>
            <person name="Mallez S."/>
            <person name="Becker A."/>
            <person name="Gohl D.M."/>
            <person name="Silverstein K.A.T."/>
            <person name="Koren S."/>
            <person name="Bechman K.B."/>
            <person name="Herman A."/>
            <person name="Abrahante J.E."/>
            <person name="Garbe J."/>
        </authorList>
    </citation>
    <scope>NUCLEOTIDE SEQUENCE</scope>
    <source>
        <strain evidence="6">Duluth1</strain>
        <tissue evidence="6">Whole animal</tissue>
    </source>
</reference>
<dbReference type="CDD" id="cd04048">
    <property type="entry name" value="C2A_Copine"/>
    <property type="match status" value="1"/>
</dbReference>
<dbReference type="AlphaFoldDB" id="A0A9D4MSB7"/>
<name>A0A9D4MSB7_DREPO</name>
<evidence type="ECO:0000256" key="1">
    <source>
        <dbReference type="ARBA" id="ARBA00009048"/>
    </source>
</evidence>
<dbReference type="CDD" id="cd04047">
    <property type="entry name" value="C2B_Copine"/>
    <property type="match status" value="1"/>
</dbReference>
<dbReference type="GO" id="GO:0046872">
    <property type="term" value="F:metal ion binding"/>
    <property type="evidence" value="ECO:0007669"/>
    <property type="project" value="UniProtKB-KW"/>
</dbReference>
<dbReference type="InterPro" id="IPR010734">
    <property type="entry name" value="Copine_C"/>
</dbReference>
<dbReference type="InterPro" id="IPR045052">
    <property type="entry name" value="Copine"/>
</dbReference>
<dbReference type="InterPro" id="IPR037768">
    <property type="entry name" value="C2B_Copine"/>
</dbReference>
<dbReference type="PANTHER" id="PTHR10857:SF106">
    <property type="entry name" value="C2 DOMAIN-CONTAINING PROTEIN"/>
    <property type="match status" value="1"/>
</dbReference>
<dbReference type="GO" id="GO:0005886">
    <property type="term" value="C:plasma membrane"/>
    <property type="evidence" value="ECO:0007669"/>
    <property type="project" value="TreeGrafter"/>
</dbReference>
<dbReference type="FunFam" id="2.60.40.150:FF:000013">
    <property type="entry name" value="copine-9 isoform X1"/>
    <property type="match status" value="1"/>
</dbReference>
<dbReference type="SMART" id="SM00239">
    <property type="entry name" value="C2"/>
    <property type="match status" value="2"/>
</dbReference>
<organism evidence="6 7">
    <name type="scientific">Dreissena polymorpha</name>
    <name type="common">Zebra mussel</name>
    <name type="synonym">Mytilus polymorpha</name>
    <dbReference type="NCBI Taxonomy" id="45954"/>
    <lineage>
        <taxon>Eukaryota</taxon>
        <taxon>Metazoa</taxon>
        <taxon>Spiralia</taxon>
        <taxon>Lophotrochozoa</taxon>
        <taxon>Mollusca</taxon>
        <taxon>Bivalvia</taxon>
        <taxon>Autobranchia</taxon>
        <taxon>Heteroconchia</taxon>
        <taxon>Euheterodonta</taxon>
        <taxon>Imparidentia</taxon>
        <taxon>Neoheterodontei</taxon>
        <taxon>Myida</taxon>
        <taxon>Dreissenoidea</taxon>
        <taxon>Dreissenidae</taxon>
        <taxon>Dreissena</taxon>
    </lineage>
</organism>
<evidence type="ECO:0000313" key="6">
    <source>
        <dbReference type="EMBL" id="KAH3880914.1"/>
    </source>
</evidence>
<dbReference type="InterPro" id="IPR002035">
    <property type="entry name" value="VWF_A"/>
</dbReference>
<dbReference type="PROSITE" id="PS50004">
    <property type="entry name" value="C2"/>
    <property type="match status" value="2"/>
</dbReference>
<feature type="domain" description="C2" evidence="5">
    <location>
        <begin position="105"/>
        <end position="230"/>
    </location>
</feature>
<proteinExistence type="inferred from homology"/>
<comment type="caution">
    <text evidence="6">The sequence shown here is derived from an EMBL/GenBank/DDBJ whole genome shotgun (WGS) entry which is preliminary data.</text>
</comment>
<dbReference type="PANTHER" id="PTHR10857">
    <property type="entry name" value="COPINE"/>
    <property type="match status" value="1"/>
</dbReference>
<dbReference type="EMBL" id="JAIWYP010000001">
    <property type="protein sequence ID" value="KAH3880914.1"/>
    <property type="molecule type" value="Genomic_DNA"/>
</dbReference>
<dbReference type="FunFam" id="2.60.40.150:FF:000099">
    <property type="entry name" value="Copine 3"/>
    <property type="match status" value="1"/>
</dbReference>
<dbReference type="InterPro" id="IPR035892">
    <property type="entry name" value="C2_domain_sf"/>
</dbReference>
<dbReference type="Gene3D" id="2.60.40.150">
    <property type="entry name" value="C2 domain"/>
    <property type="match status" value="2"/>
</dbReference>
<dbReference type="SMART" id="SM00327">
    <property type="entry name" value="VWA"/>
    <property type="match status" value="1"/>
</dbReference>
<dbReference type="Proteomes" id="UP000828390">
    <property type="component" value="Unassembled WGS sequence"/>
</dbReference>
<evidence type="ECO:0000256" key="2">
    <source>
        <dbReference type="ARBA" id="ARBA00022723"/>
    </source>
</evidence>
<keyword evidence="2" id="KW-0479">Metal-binding</keyword>
<keyword evidence="3" id="KW-0677">Repeat</keyword>
<feature type="non-terminal residue" evidence="6">
    <location>
        <position position="492"/>
    </location>
</feature>
<dbReference type="Pfam" id="PF00168">
    <property type="entry name" value="C2"/>
    <property type="match status" value="2"/>
</dbReference>
<dbReference type="Pfam" id="PF07002">
    <property type="entry name" value="Copine"/>
    <property type="match status" value="1"/>
</dbReference>
<accession>A0A9D4MSB7</accession>
<dbReference type="InterPro" id="IPR000008">
    <property type="entry name" value="C2_dom"/>
</dbReference>
<keyword evidence="4" id="KW-0106">Calcium</keyword>
<dbReference type="SUPFAM" id="SSF53300">
    <property type="entry name" value="vWA-like"/>
    <property type="match status" value="1"/>
</dbReference>
<evidence type="ECO:0000313" key="7">
    <source>
        <dbReference type="Proteomes" id="UP000828390"/>
    </source>
</evidence>
<gene>
    <name evidence="6" type="ORF">DPMN_004836</name>
</gene>
<protein>
    <recommendedName>
        <fullName evidence="5">C2 domain-containing protein</fullName>
    </recommendedName>
</protein>
<evidence type="ECO:0000259" key="5">
    <source>
        <dbReference type="PROSITE" id="PS50004"/>
    </source>
</evidence>
<sequence length="492" mass="55038">SLQDRDAMSKSDPMCVLYTWDIHGKTYREVDRTEMIKDSLHPDFVKKFTMNYFFEESQKLKFEIYDVDSPSQRLTSHDFLGRMECTLGEIVGCGSGRIEKQLLGVIGQSKIIVRVEEISASKEEIHMKLRATGLDNKDFLGKSDPYLVFYRANPDGSYTITHKSEVIKNSLNPTWRPFCVPAKTLCNGDHDRLLKVECYDWDSDGSHDLIGEFTTTLKDLLKAPTASTVYQFINPKKKAKKRNYKNSGELQVMECRAEAVPSFLDYLKGGLEMNFTVAIDFTASNGDPIQPTSLHYNGQNQINQYAAAIQAVGEIIQDYDTDKLFPVLGFGAKLQNGSVSHEFPCNFNPQNPYCAGIPGIMQAYYTSLRQVQLYGPTNFSPVINHVSRFAQAKRDGSAYFVLLIITDGAITDLDNTINSIINASALPMSIIIVGVGNAQFDTMDVLDADGQRLGIGGRYAERDIVQFVPFRNFLGGRPGGAVDEKEWHQAQA</sequence>
<dbReference type="SUPFAM" id="SSF49562">
    <property type="entry name" value="C2 domain (Calcium/lipid-binding domain, CaLB)"/>
    <property type="match status" value="2"/>
</dbReference>